<dbReference type="GO" id="GO:0005856">
    <property type="term" value="C:cytoskeleton"/>
    <property type="evidence" value="ECO:0007669"/>
    <property type="project" value="TreeGrafter"/>
</dbReference>
<reference evidence="11 12" key="1">
    <citation type="submission" date="2018-04" db="EMBL/GenBank/DDBJ databases">
        <authorList>
            <person name="Zhang X."/>
            <person name="Yuan J."/>
            <person name="Li F."/>
            <person name="Xiang J."/>
        </authorList>
    </citation>
    <scope>NUCLEOTIDE SEQUENCE [LARGE SCALE GENOMIC DNA]</scope>
    <source>
        <tissue evidence="11">Muscle</tissue>
    </source>
</reference>
<keyword evidence="3" id="KW-0597">Phosphoprotein</keyword>
<keyword evidence="2" id="KW-0723">Serine/threonine-protein kinase</keyword>
<dbReference type="Gene3D" id="1.10.510.10">
    <property type="entry name" value="Transferase(Phosphotransferase) domain 1"/>
    <property type="match status" value="1"/>
</dbReference>
<protein>
    <recommendedName>
        <fullName evidence="1">non-specific serine/threonine protein kinase</fullName>
        <ecNumber evidence="1">2.7.11.1</ecNumber>
    </recommendedName>
</protein>
<evidence type="ECO:0000256" key="4">
    <source>
        <dbReference type="ARBA" id="ARBA00022679"/>
    </source>
</evidence>
<evidence type="ECO:0000256" key="2">
    <source>
        <dbReference type="ARBA" id="ARBA00022527"/>
    </source>
</evidence>
<evidence type="ECO:0000256" key="1">
    <source>
        <dbReference type="ARBA" id="ARBA00012513"/>
    </source>
</evidence>
<dbReference type="EC" id="2.7.11.1" evidence="1"/>
<dbReference type="EMBL" id="QCYY01001152">
    <property type="protein sequence ID" value="ROT80108.1"/>
    <property type="molecule type" value="Genomic_DNA"/>
</dbReference>
<evidence type="ECO:0000259" key="10">
    <source>
        <dbReference type="PROSITE" id="PS50011"/>
    </source>
</evidence>
<dbReference type="InterPro" id="IPR050839">
    <property type="entry name" value="Rho-assoc_Ser/Thr_Kinase"/>
</dbReference>
<evidence type="ECO:0000256" key="7">
    <source>
        <dbReference type="ARBA" id="ARBA00022840"/>
    </source>
</evidence>
<dbReference type="GO" id="GO:0031032">
    <property type="term" value="P:actomyosin structure organization"/>
    <property type="evidence" value="ECO:0007669"/>
    <property type="project" value="TreeGrafter"/>
</dbReference>
<evidence type="ECO:0000256" key="6">
    <source>
        <dbReference type="ARBA" id="ARBA00022777"/>
    </source>
</evidence>
<dbReference type="GO" id="GO:0005737">
    <property type="term" value="C:cytoplasm"/>
    <property type="evidence" value="ECO:0007669"/>
    <property type="project" value="TreeGrafter"/>
</dbReference>
<dbReference type="PANTHER" id="PTHR22988:SF66">
    <property type="entry name" value="SERINE_THREONINE-PROTEIN KINASE GENGHIS KHAN"/>
    <property type="match status" value="1"/>
</dbReference>
<comment type="catalytic activity">
    <reaction evidence="9">
        <text>L-seryl-[protein] + ATP = O-phospho-L-seryl-[protein] + ADP + H(+)</text>
        <dbReference type="Rhea" id="RHEA:17989"/>
        <dbReference type="Rhea" id="RHEA-COMP:9863"/>
        <dbReference type="Rhea" id="RHEA-COMP:11604"/>
        <dbReference type="ChEBI" id="CHEBI:15378"/>
        <dbReference type="ChEBI" id="CHEBI:29999"/>
        <dbReference type="ChEBI" id="CHEBI:30616"/>
        <dbReference type="ChEBI" id="CHEBI:83421"/>
        <dbReference type="ChEBI" id="CHEBI:456216"/>
        <dbReference type="EC" id="2.7.11.1"/>
    </reaction>
</comment>
<dbReference type="STRING" id="6689.A0A423TUG0"/>
<evidence type="ECO:0000256" key="8">
    <source>
        <dbReference type="ARBA" id="ARBA00047899"/>
    </source>
</evidence>
<feature type="domain" description="Protein kinase" evidence="10">
    <location>
        <begin position="193"/>
        <end position="378"/>
    </location>
</feature>
<dbReference type="SMART" id="SM00220">
    <property type="entry name" value="S_TKc"/>
    <property type="match status" value="1"/>
</dbReference>
<dbReference type="FunFam" id="1.10.510.10:FF:000024">
    <property type="entry name" value="Probable serine/threonine-protein kinase cot-1"/>
    <property type="match status" value="1"/>
</dbReference>
<evidence type="ECO:0000313" key="12">
    <source>
        <dbReference type="Proteomes" id="UP000283509"/>
    </source>
</evidence>
<dbReference type="OrthoDB" id="2156623at2759"/>
<accession>A0A423TUG0</accession>
<proteinExistence type="predicted"/>
<gene>
    <name evidence="11" type="ORF">C7M84_001157</name>
</gene>
<dbReference type="PROSITE" id="PS50011">
    <property type="entry name" value="PROTEIN_KINASE_DOM"/>
    <property type="match status" value="1"/>
</dbReference>
<keyword evidence="5" id="KW-0547">Nucleotide-binding</keyword>
<dbReference type="PROSITE" id="PS00108">
    <property type="entry name" value="PROTEIN_KINASE_ST"/>
    <property type="match status" value="1"/>
</dbReference>
<dbReference type="GO" id="GO:0005524">
    <property type="term" value="F:ATP binding"/>
    <property type="evidence" value="ECO:0007669"/>
    <property type="project" value="UniProtKB-KW"/>
</dbReference>
<dbReference type="InterPro" id="IPR011009">
    <property type="entry name" value="Kinase-like_dom_sf"/>
</dbReference>
<keyword evidence="6 11" id="KW-0418">Kinase</keyword>
<dbReference type="InterPro" id="IPR008271">
    <property type="entry name" value="Ser/Thr_kinase_AS"/>
</dbReference>
<dbReference type="SUPFAM" id="SSF56112">
    <property type="entry name" value="Protein kinase-like (PK-like)"/>
    <property type="match status" value="1"/>
</dbReference>
<organism evidence="11 12">
    <name type="scientific">Penaeus vannamei</name>
    <name type="common">Whiteleg shrimp</name>
    <name type="synonym">Litopenaeus vannamei</name>
    <dbReference type="NCBI Taxonomy" id="6689"/>
    <lineage>
        <taxon>Eukaryota</taxon>
        <taxon>Metazoa</taxon>
        <taxon>Ecdysozoa</taxon>
        <taxon>Arthropoda</taxon>
        <taxon>Crustacea</taxon>
        <taxon>Multicrustacea</taxon>
        <taxon>Malacostraca</taxon>
        <taxon>Eumalacostraca</taxon>
        <taxon>Eucarida</taxon>
        <taxon>Decapoda</taxon>
        <taxon>Dendrobranchiata</taxon>
        <taxon>Penaeoidea</taxon>
        <taxon>Penaeidae</taxon>
        <taxon>Penaeus</taxon>
    </lineage>
</organism>
<keyword evidence="4" id="KW-0808">Transferase</keyword>
<reference evidence="11 12" key="2">
    <citation type="submission" date="2019-01" db="EMBL/GenBank/DDBJ databases">
        <title>The decoding of complex shrimp genome reveals the adaptation for benthos swimmer, frequently molting mechanism and breeding impact on genome.</title>
        <authorList>
            <person name="Sun Y."/>
            <person name="Gao Y."/>
            <person name="Yu Y."/>
        </authorList>
    </citation>
    <scope>NUCLEOTIDE SEQUENCE [LARGE SCALE GENOMIC DNA]</scope>
    <source>
        <tissue evidence="11">Muscle</tissue>
    </source>
</reference>
<dbReference type="PANTHER" id="PTHR22988">
    <property type="entry name" value="MYOTONIC DYSTROPHY S/T KINASE-RELATED"/>
    <property type="match status" value="1"/>
</dbReference>
<dbReference type="Pfam" id="PF00069">
    <property type="entry name" value="Pkinase"/>
    <property type="match status" value="1"/>
</dbReference>
<evidence type="ECO:0000256" key="9">
    <source>
        <dbReference type="ARBA" id="ARBA00048679"/>
    </source>
</evidence>
<comment type="caution">
    <text evidence="11">The sequence shown here is derived from an EMBL/GenBank/DDBJ whole genome shotgun (WGS) entry which is preliminary data.</text>
</comment>
<evidence type="ECO:0000313" key="11">
    <source>
        <dbReference type="EMBL" id="ROT80108.1"/>
    </source>
</evidence>
<dbReference type="InterPro" id="IPR000719">
    <property type="entry name" value="Prot_kinase_dom"/>
</dbReference>
<sequence length="378" mass="41484">MYPLLSLHSHFHCFPPPPPFATPSLPHTSTLPFPSSTLCPLPLLPPPLPLCHSPSPLLLYHFPLPLSPLCHASPPCPLCNSRLLLSLCHSSLPTSLCHSTPPPSFPLSLPPLPSFLCHPLPPPLFPFATPLPLPSFPLPPLPSLFPLPLPLPSPLFPPFATPPLPLSALPSPPPLHLCHSPPTFSRRPRWLRFNSSSRSGRGGAAAASGRGSSRFYSAEAVVRMIDLSSLAVPVGEAETACFHEERDVLVYGDRRWITNLHYAFQDDSNLYLVMDYYCGGDLLTLLSKFEDRLPEDMARFYIAEMILAIDSIHKLRYVHRDIKPDNVLLDANGHIRLADFGSCLRLQEDGTVQSNVAVGTPDYISPEILRAMGEGQVC</sequence>
<keyword evidence="12" id="KW-1185">Reference proteome</keyword>
<name>A0A423TUG0_PENVA</name>
<dbReference type="Gene3D" id="3.30.200.20">
    <property type="entry name" value="Phosphorylase Kinase, domain 1"/>
    <property type="match status" value="1"/>
</dbReference>
<dbReference type="Proteomes" id="UP000283509">
    <property type="component" value="Unassembled WGS sequence"/>
</dbReference>
<dbReference type="GO" id="GO:0004674">
    <property type="term" value="F:protein serine/threonine kinase activity"/>
    <property type="evidence" value="ECO:0007669"/>
    <property type="project" value="UniProtKB-KW"/>
</dbReference>
<comment type="catalytic activity">
    <reaction evidence="8">
        <text>L-threonyl-[protein] + ATP = O-phospho-L-threonyl-[protein] + ADP + H(+)</text>
        <dbReference type="Rhea" id="RHEA:46608"/>
        <dbReference type="Rhea" id="RHEA-COMP:11060"/>
        <dbReference type="Rhea" id="RHEA-COMP:11605"/>
        <dbReference type="ChEBI" id="CHEBI:15378"/>
        <dbReference type="ChEBI" id="CHEBI:30013"/>
        <dbReference type="ChEBI" id="CHEBI:30616"/>
        <dbReference type="ChEBI" id="CHEBI:61977"/>
        <dbReference type="ChEBI" id="CHEBI:456216"/>
        <dbReference type="EC" id="2.7.11.1"/>
    </reaction>
</comment>
<evidence type="ECO:0000256" key="5">
    <source>
        <dbReference type="ARBA" id="ARBA00022741"/>
    </source>
</evidence>
<evidence type="ECO:0000256" key="3">
    <source>
        <dbReference type="ARBA" id="ARBA00022553"/>
    </source>
</evidence>
<dbReference type="AlphaFoldDB" id="A0A423TUG0"/>
<keyword evidence="7" id="KW-0067">ATP-binding</keyword>